<protein>
    <submittedName>
        <fullName evidence="2">RidA family protein</fullName>
    </submittedName>
</protein>
<gene>
    <name evidence="2" type="ORF">FNA67_01890</name>
</gene>
<dbReference type="PANTHER" id="PTHR47328">
    <property type="match status" value="1"/>
</dbReference>
<dbReference type="KEGG" id="yti:FNA67_01890"/>
<dbReference type="RefSeq" id="WP_147654863.1">
    <property type="nucleotide sequence ID" value="NZ_BMFM01000001.1"/>
</dbReference>
<dbReference type="InterPro" id="IPR019897">
    <property type="entry name" value="RidA_CS"/>
</dbReference>
<dbReference type="EMBL" id="CP041690">
    <property type="protein sequence ID" value="QEE19003.1"/>
    <property type="molecule type" value="Genomic_DNA"/>
</dbReference>
<dbReference type="InterPro" id="IPR035709">
    <property type="entry name" value="YoaB-like"/>
</dbReference>
<dbReference type="InterPro" id="IPR006175">
    <property type="entry name" value="YjgF/YER057c/UK114"/>
</dbReference>
<evidence type="ECO:0000313" key="2">
    <source>
        <dbReference type="EMBL" id="QEE19003.1"/>
    </source>
</evidence>
<dbReference type="CDD" id="cd06150">
    <property type="entry name" value="YjgF_YER057c_UK114_like_2"/>
    <property type="match status" value="1"/>
</dbReference>
<evidence type="ECO:0000313" key="3">
    <source>
        <dbReference type="Proteomes" id="UP000321062"/>
    </source>
</evidence>
<organism evidence="2 3">
    <name type="scientific">Paradevosia tibetensis</name>
    <dbReference type="NCBI Taxonomy" id="1447062"/>
    <lineage>
        <taxon>Bacteria</taxon>
        <taxon>Pseudomonadati</taxon>
        <taxon>Pseudomonadota</taxon>
        <taxon>Alphaproteobacteria</taxon>
        <taxon>Hyphomicrobiales</taxon>
        <taxon>Devosiaceae</taxon>
        <taxon>Paradevosia</taxon>
    </lineage>
</organism>
<dbReference type="Gene3D" id="3.30.1330.40">
    <property type="entry name" value="RutC-like"/>
    <property type="match status" value="1"/>
</dbReference>
<dbReference type="OrthoDB" id="9803101at2"/>
<accession>A0A5B9DIU5</accession>
<evidence type="ECO:0000256" key="1">
    <source>
        <dbReference type="ARBA" id="ARBA00010552"/>
    </source>
</evidence>
<dbReference type="Pfam" id="PF01042">
    <property type="entry name" value="Ribonuc_L-PSP"/>
    <property type="match status" value="1"/>
</dbReference>
<dbReference type="PROSITE" id="PS01094">
    <property type="entry name" value="UPF0076"/>
    <property type="match status" value="1"/>
</dbReference>
<dbReference type="Proteomes" id="UP000321062">
    <property type="component" value="Chromosome"/>
</dbReference>
<dbReference type="InterPro" id="IPR035959">
    <property type="entry name" value="RutC-like_sf"/>
</dbReference>
<comment type="similarity">
    <text evidence="1">Belongs to the RutC family.</text>
</comment>
<dbReference type="SUPFAM" id="SSF55298">
    <property type="entry name" value="YjgF-like"/>
    <property type="match status" value="1"/>
</dbReference>
<dbReference type="AlphaFoldDB" id="A0A5B9DIU5"/>
<keyword evidence="3" id="KW-1185">Reference proteome</keyword>
<name>A0A5B9DIU5_9HYPH</name>
<sequence length="117" mass="12514">MTIKRIEPGKRMSEAVIHGNTVYLAGQVATNFDAGITEQVQQVLAAIDDVLAKAGTNKSNVLSMQVILNNIADFAAMNAVYDAWIDPANPPARATIEARLADPRLKVEMIAVAALPN</sequence>
<dbReference type="PANTHER" id="PTHR47328:SF1">
    <property type="entry name" value="RUTC FAMILY PROTEIN YOAB"/>
    <property type="match status" value="1"/>
</dbReference>
<proteinExistence type="inferred from homology"/>
<reference evidence="2 3" key="1">
    <citation type="journal article" date="2015" name="Int. J. Syst. Evol. Microbiol.">
        <title>Youhaiella tibetensis gen. nov., sp. nov., isolated from subsurface sediment.</title>
        <authorList>
            <person name="Wang Y.X."/>
            <person name="Huang F.Q."/>
            <person name="Nogi Y."/>
            <person name="Pang S.J."/>
            <person name="Wang P.K."/>
            <person name="Lv J."/>
        </authorList>
    </citation>
    <scope>NUCLEOTIDE SEQUENCE [LARGE SCALE GENOMIC DNA]</scope>
    <source>
        <strain evidence="3">fig4</strain>
    </source>
</reference>